<evidence type="ECO:0000313" key="3">
    <source>
        <dbReference type="EMBL" id="NYE11514.1"/>
    </source>
</evidence>
<dbReference type="SUPFAM" id="SSF54909">
    <property type="entry name" value="Dimeric alpha+beta barrel"/>
    <property type="match status" value="1"/>
</dbReference>
<dbReference type="Pfam" id="PF02426">
    <property type="entry name" value="MIase"/>
    <property type="match status" value="1"/>
</dbReference>
<name>A0A7Y9KDE2_9ACTN</name>
<dbReference type="Proteomes" id="UP000591272">
    <property type="component" value="Unassembled WGS sequence"/>
</dbReference>
<keyword evidence="3" id="KW-0413">Isomerase</keyword>
<dbReference type="Gene3D" id="2.40.160.20">
    <property type="match status" value="1"/>
</dbReference>
<dbReference type="InterPro" id="IPR020915">
    <property type="entry name" value="UPF0311"/>
</dbReference>
<organism evidence="3 4">
    <name type="scientific">Actinomadura citrea</name>
    <dbReference type="NCBI Taxonomy" id="46158"/>
    <lineage>
        <taxon>Bacteria</taxon>
        <taxon>Bacillati</taxon>
        <taxon>Actinomycetota</taxon>
        <taxon>Actinomycetes</taxon>
        <taxon>Streptosporangiales</taxon>
        <taxon>Thermomonosporaceae</taxon>
        <taxon>Actinomadura</taxon>
    </lineage>
</organism>
<comment type="similarity">
    <text evidence="1">Belongs to the UPF0311 family.</text>
</comment>
<feature type="domain" description="Muconolactone isomerase" evidence="2">
    <location>
        <begin position="1"/>
        <end position="90"/>
    </location>
</feature>
<protein>
    <recommendedName>
        <fullName evidence="1">UPF0311 protein BJ999_001810</fullName>
    </recommendedName>
</protein>
<evidence type="ECO:0000256" key="1">
    <source>
        <dbReference type="HAMAP-Rule" id="MF_00775"/>
    </source>
</evidence>
<dbReference type="InterPro" id="IPR011008">
    <property type="entry name" value="Dimeric_a/b-barrel"/>
</dbReference>
<dbReference type="RefSeq" id="WP_179832881.1">
    <property type="nucleotide sequence ID" value="NZ_BMRD01000012.1"/>
</dbReference>
<dbReference type="HAMAP" id="MF_00775">
    <property type="entry name" value="UPF0311"/>
    <property type="match status" value="1"/>
</dbReference>
<dbReference type="Pfam" id="PF11578">
    <property type="entry name" value="DUF3237"/>
    <property type="match status" value="1"/>
</dbReference>
<dbReference type="InterPro" id="IPR026029">
    <property type="entry name" value="MLI_dom"/>
</dbReference>
<evidence type="ECO:0000259" key="2">
    <source>
        <dbReference type="Pfam" id="PF02426"/>
    </source>
</evidence>
<reference evidence="3 4" key="1">
    <citation type="submission" date="2020-07" db="EMBL/GenBank/DDBJ databases">
        <title>Sequencing the genomes of 1000 actinobacteria strains.</title>
        <authorList>
            <person name="Klenk H.-P."/>
        </authorList>
    </citation>
    <scope>NUCLEOTIDE SEQUENCE [LARGE SCALE GENOMIC DNA]</scope>
    <source>
        <strain evidence="3 4">DSM 43461</strain>
    </source>
</reference>
<gene>
    <name evidence="3" type="ORF">BJ999_001810</name>
</gene>
<evidence type="ECO:0000313" key="4">
    <source>
        <dbReference type="Proteomes" id="UP000591272"/>
    </source>
</evidence>
<dbReference type="PANTHER" id="PTHR37315">
    <property type="entry name" value="UPF0311 PROTEIN BLR7842"/>
    <property type="match status" value="1"/>
</dbReference>
<accession>A0A7Y9KDE2</accession>
<dbReference type="GO" id="GO:0016853">
    <property type="term" value="F:isomerase activity"/>
    <property type="evidence" value="ECO:0007669"/>
    <property type="project" value="UniProtKB-KW"/>
</dbReference>
<dbReference type="PANTHER" id="PTHR37315:SF1">
    <property type="entry name" value="UPF0311 PROTEIN BLR7842"/>
    <property type="match status" value="1"/>
</dbReference>
<proteinExistence type="inferred from homology"/>
<comment type="caution">
    <text evidence="3">The sequence shown here is derived from an EMBL/GenBank/DDBJ whole genome shotgun (WGS) entry which is preliminary data.</text>
</comment>
<dbReference type="Gene3D" id="3.30.70.1060">
    <property type="entry name" value="Dimeric alpha+beta barrel"/>
    <property type="match status" value="1"/>
</dbReference>
<dbReference type="EMBL" id="JACCBT010000001">
    <property type="protein sequence ID" value="NYE11514.1"/>
    <property type="molecule type" value="Genomic_DNA"/>
</dbReference>
<dbReference type="AlphaFoldDB" id="A0A7Y9KDE2"/>
<sequence length="256" mass="27343">MEYLVQFRVDVPAGTSDAEIERRRDAEAAAAADLAAQGHIARIWAVPGTSPIMGLYRADDRPQLDALLRGLPLYDWMRITVTPLGPHPNDPARAAAPGPAGGRLPGPRLTLVYRLEAALDAPLDLGEVAAGHRRIVALTGGTFAGPDIRGILLPGASADWQIALADGTALGDIRYTLRTDAGDLLYVRSRSVRHGSAEVLARLGRGEDVDPSEYVFRAATEIETAARGLDWLNKGVFVTVGGRRSAEVVYETYLAG</sequence>
<keyword evidence="4" id="KW-1185">Reference proteome</keyword>